<name>A0A2T3FPE8_9FIRM</name>
<feature type="signal peptide" evidence="1">
    <location>
        <begin position="1"/>
        <end position="21"/>
    </location>
</feature>
<sequence>MKKKFLACMLIMMLTITGCSSKSITQTLFVEKNNKYALCTLEGDLKTKFIYSSYKKVENEGYVVVHDKKYEYISTDGKKLIKYKKGTTLSVVENMIVAKDAKGKYTIYDQQGKELYKDSKKVKIYMYDLPVIYKNKKYSVLNSEGEVVTTSKKAINYAGIYHDSFITVAYKDKTVLFDTSSNSQIDEEGLTIKLKGQYKIVANDYKKGFVLYDQQQINLAYVSLKGKVKFEKNIEVDSVKFKDSSLILKNEDGIRLLSLDGKKDVVATSYYKDVNNYLSKNASYIYGPHKFTKDGKEKDVKGIQLNPNVASVHGHIFPVYVQNKGYQYYGFNGKEAIKTIYKDAQDFDQYGVAVVSKDGEKYYLMNSKGEKQSKNYVKIESIGEGYYAAYETNSKYEIINTEGKIDIHDYFMGESQAFEFDGKVYALLNKSGTTYLYDMEKGESVFSLEGEYQLYNGKYLRKKNHKAYYDLEGNLIYKG</sequence>
<dbReference type="AlphaFoldDB" id="A0A2T3FPE8"/>
<reference evidence="5" key="3">
    <citation type="submission" date="2020-09" db="EMBL/GenBank/DDBJ databases">
        <title>Complete genome sequencing of Faecalibacillus intestinalis strain 14EGH31.</title>
        <authorList>
            <person name="Sakamoto M."/>
            <person name="Murakami T."/>
            <person name="Mori H."/>
        </authorList>
    </citation>
    <scope>NUCLEOTIDE SEQUENCE [LARGE SCALE GENOMIC DNA]</scope>
    <source>
        <strain evidence="5">14EGH31</strain>
    </source>
</reference>
<feature type="chain" id="PRO_5044580508" description="WG repeat-containing protein" evidence="1">
    <location>
        <begin position="22"/>
        <end position="479"/>
    </location>
</feature>
<evidence type="ECO:0000313" key="3">
    <source>
        <dbReference type="EMBL" id="PST37131.1"/>
    </source>
</evidence>
<gene>
    <name evidence="3" type="ORF">C7U54_12510</name>
    <name evidence="2" type="ORF">Fi14EGH31_22660</name>
</gene>
<evidence type="ECO:0000256" key="1">
    <source>
        <dbReference type="SAM" id="SignalP"/>
    </source>
</evidence>
<dbReference type="EMBL" id="PYLQ01000024">
    <property type="protein sequence ID" value="PST37131.1"/>
    <property type="molecule type" value="Genomic_DNA"/>
</dbReference>
<protein>
    <recommendedName>
        <fullName evidence="6">WG repeat-containing protein</fullName>
    </recommendedName>
</protein>
<dbReference type="RefSeq" id="WP_022001398.1">
    <property type="nucleotide sequence ID" value="NZ_AP024085.1"/>
</dbReference>
<dbReference type="Proteomes" id="UP000240974">
    <property type="component" value="Unassembled WGS sequence"/>
</dbReference>
<evidence type="ECO:0000313" key="5">
    <source>
        <dbReference type="Proteomes" id="UP000593842"/>
    </source>
</evidence>
<dbReference type="PROSITE" id="PS51257">
    <property type="entry name" value="PROKAR_LIPOPROTEIN"/>
    <property type="match status" value="1"/>
</dbReference>
<evidence type="ECO:0000313" key="2">
    <source>
        <dbReference type="EMBL" id="BCL58554.1"/>
    </source>
</evidence>
<dbReference type="GeneID" id="70580705"/>
<proteinExistence type="predicted"/>
<dbReference type="EMBL" id="AP024085">
    <property type="protein sequence ID" value="BCL58554.1"/>
    <property type="molecule type" value="Genomic_DNA"/>
</dbReference>
<accession>A0A2T3FPE8</accession>
<dbReference type="Proteomes" id="UP000593842">
    <property type="component" value="Chromosome"/>
</dbReference>
<reference evidence="2" key="2">
    <citation type="journal article" date="2020" name="Microbiol. Resour. Announc.">
        <title>Complete Genome Sequence of Faecalibacillus intestinalis JCM 34082, Isolated from Feces from a Healthy Japanese Female.</title>
        <authorList>
            <person name="Sakamoto M."/>
            <person name="Ikeyama N."/>
            <person name="Toyoda A."/>
            <person name="Murakami T."/>
            <person name="Mori H."/>
            <person name="Ohkuma M."/>
        </authorList>
    </citation>
    <scope>NUCLEOTIDE SEQUENCE</scope>
    <source>
        <strain evidence="2">14EGH31</strain>
    </source>
</reference>
<dbReference type="KEGG" id="fit:Fi14EGH31_22660"/>
<organism evidence="3 4">
    <name type="scientific">Faecalibacillus intestinalis</name>
    <dbReference type="NCBI Taxonomy" id="1982626"/>
    <lineage>
        <taxon>Bacteria</taxon>
        <taxon>Bacillati</taxon>
        <taxon>Bacillota</taxon>
        <taxon>Erysipelotrichia</taxon>
        <taxon>Erysipelotrichales</taxon>
        <taxon>Coprobacillaceae</taxon>
        <taxon>Faecalibacillus</taxon>
    </lineage>
</organism>
<evidence type="ECO:0000313" key="4">
    <source>
        <dbReference type="Proteomes" id="UP000240974"/>
    </source>
</evidence>
<reference evidence="3 4" key="1">
    <citation type="journal article" date="2019" name="Int. J. Syst. Evol. Microbiol.">
        <title>Faecalibacillus intestinalis gen. nov., sp. nov. and Faecalibacillus faecis sp. nov., isolated from human faeces.</title>
        <authorList>
            <person name="Seo B."/>
            <person name="Jeon K."/>
            <person name="Baek I."/>
            <person name="Lee Y.M."/>
            <person name="Baek K."/>
            <person name="Ko G."/>
        </authorList>
    </citation>
    <scope>NUCLEOTIDE SEQUENCE [LARGE SCALE GENOMIC DNA]</scope>
    <source>
        <strain evidence="3 4">SNUG30099</strain>
    </source>
</reference>
<keyword evidence="1" id="KW-0732">Signal</keyword>
<keyword evidence="4" id="KW-1185">Reference proteome</keyword>
<evidence type="ECO:0008006" key="6">
    <source>
        <dbReference type="Google" id="ProtNLM"/>
    </source>
</evidence>